<dbReference type="SUPFAM" id="SSF57850">
    <property type="entry name" value="RING/U-box"/>
    <property type="match status" value="1"/>
</dbReference>
<evidence type="ECO:0000256" key="3">
    <source>
        <dbReference type="ARBA" id="ARBA00022833"/>
    </source>
</evidence>
<dbReference type="GO" id="GO:0061630">
    <property type="term" value="F:ubiquitin protein ligase activity"/>
    <property type="evidence" value="ECO:0007669"/>
    <property type="project" value="InterPro"/>
</dbReference>
<keyword evidence="3" id="KW-0862">Zinc</keyword>
<accession>A0AAN7KH47</accession>
<dbReference type="Proteomes" id="UP001346149">
    <property type="component" value="Unassembled WGS sequence"/>
</dbReference>
<dbReference type="SMART" id="SM00184">
    <property type="entry name" value="RING"/>
    <property type="match status" value="1"/>
</dbReference>
<proteinExistence type="predicted"/>
<evidence type="ECO:0000256" key="2">
    <source>
        <dbReference type="ARBA" id="ARBA00022771"/>
    </source>
</evidence>
<evidence type="ECO:0000259" key="5">
    <source>
        <dbReference type="PROSITE" id="PS50089"/>
    </source>
</evidence>
<name>A0AAN7KH47_TRANT</name>
<evidence type="ECO:0000313" key="7">
    <source>
        <dbReference type="Proteomes" id="UP001346149"/>
    </source>
</evidence>
<keyword evidence="7" id="KW-1185">Reference proteome</keyword>
<dbReference type="GO" id="GO:0033768">
    <property type="term" value="C:SUMO-targeted ubiquitin ligase complex"/>
    <property type="evidence" value="ECO:0007669"/>
    <property type="project" value="TreeGrafter"/>
</dbReference>
<protein>
    <recommendedName>
        <fullName evidence="5">RING-type domain-containing protein</fullName>
    </recommendedName>
</protein>
<dbReference type="InterPro" id="IPR017907">
    <property type="entry name" value="Znf_RING_CS"/>
</dbReference>
<evidence type="ECO:0000256" key="1">
    <source>
        <dbReference type="ARBA" id="ARBA00022723"/>
    </source>
</evidence>
<dbReference type="InterPro" id="IPR049627">
    <property type="entry name" value="SLX8"/>
</dbReference>
<dbReference type="AlphaFoldDB" id="A0AAN7KH47"/>
<dbReference type="PANTHER" id="PTHR47094">
    <property type="entry name" value="ELFLESS, ISOFORM B"/>
    <property type="match status" value="1"/>
</dbReference>
<evidence type="ECO:0000313" key="6">
    <source>
        <dbReference type="EMBL" id="KAK4767036.1"/>
    </source>
</evidence>
<dbReference type="GO" id="GO:0006511">
    <property type="term" value="P:ubiquitin-dependent protein catabolic process"/>
    <property type="evidence" value="ECO:0007669"/>
    <property type="project" value="TreeGrafter"/>
</dbReference>
<dbReference type="Gene3D" id="3.30.40.10">
    <property type="entry name" value="Zinc/RING finger domain, C3HC4 (zinc finger)"/>
    <property type="match status" value="1"/>
</dbReference>
<dbReference type="PANTHER" id="PTHR47094:SF1">
    <property type="entry name" value="RING-TYPE E3 UBIQUITIN TRANSFERASE"/>
    <property type="match status" value="1"/>
</dbReference>
<dbReference type="GO" id="GO:0032183">
    <property type="term" value="F:SUMO binding"/>
    <property type="evidence" value="ECO:0007669"/>
    <property type="project" value="TreeGrafter"/>
</dbReference>
<gene>
    <name evidence="6" type="ORF">SAY86_014787</name>
</gene>
<dbReference type="InterPro" id="IPR001841">
    <property type="entry name" value="Znf_RING"/>
</dbReference>
<keyword evidence="1" id="KW-0479">Metal-binding</keyword>
<sequence length="203" mass="22660">MSSRVVKNPPFKGYRHKRAELNLDLNIPPFENPEQEGSSNMVAFQSTVNTITPIDVETIEDDDDVVFCSPSAFAEAKTKSRNSRRRAPIVDVDSAEEVAHGSKRRRVLPGQHSFDFNHFINLESNMNPMVPLEKPGPPFKEPTFSCPICMGPLVEETSTKCGHIFCKACIRATIATQAKCPTCRKRVTVKELIRVFLPATNSI</sequence>
<feature type="domain" description="RING-type" evidence="5">
    <location>
        <begin position="146"/>
        <end position="184"/>
    </location>
</feature>
<dbReference type="PROSITE" id="PS00518">
    <property type="entry name" value="ZF_RING_1"/>
    <property type="match status" value="1"/>
</dbReference>
<keyword evidence="2 4" id="KW-0863">Zinc-finger</keyword>
<dbReference type="GO" id="GO:0140082">
    <property type="term" value="F:SUMO-ubiquitin ligase activity"/>
    <property type="evidence" value="ECO:0007669"/>
    <property type="project" value="TreeGrafter"/>
</dbReference>
<dbReference type="Pfam" id="PF13923">
    <property type="entry name" value="zf-C3HC4_2"/>
    <property type="match status" value="1"/>
</dbReference>
<evidence type="ECO:0000256" key="4">
    <source>
        <dbReference type="PROSITE-ProRule" id="PRU00175"/>
    </source>
</evidence>
<reference evidence="6 7" key="1">
    <citation type="journal article" date="2023" name="Hortic Res">
        <title>Pangenome of water caltrop reveals structural variations and asymmetric subgenome divergence after allopolyploidization.</title>
        <authorList>
            <person name="Zhang X."/>
            <person name="Chen Y."/>
            <person name="Wang L."/>
            <person name="Yuan Y."/>
            <person name="Fang M."/>
            <person name="Shi L."/>
            <person name="Lu R."/>
            <person name="Comes H.P."/>
            <person name="Ma Y."/>
            <person name="Chen Y."/>
            <person name="Huang G."/>
            <person name="Zhou Y."/>
            <person name="Zheng Z."/>
            <person name="Qiu Y."/>
        </authorList>
    </citation>
    <scope>NUCLEOTIDE SEQUENCE [LARGE SCALE GENOMIC DNA]</scope>
    <source>
        <strain evidence="6">F231</strain>
    </source>
</reference>
<dbReference type="GO" id="GO:0008270">
    <property type="term" value="F:zinc ion binding"/>
    <property type="evidence" value="ECO:0007669"/>
    <property type="project" value="UniProtKB-KW"/>
</dbReference>
<comment type="caution">
    <text evidence="6">The sequence shown here is derived from an EMBL/GenBank/DDBJ whole genome shotgun (WGS) entry which is preliminary data.</text>
</comment>
<dbReference type="InterPro" id="IPR013083">
    <property type="entry name" value="Znf_RING/FYVE/PHD"/>
</dbReference>
<organism evidence="6 7">
    <name type="scientific">Trapa natans</name>
    <name type="common">Water chestnut</name>
    <dbReference type="NCBI Taxonomy" id="22666"/>
    <lineage>
        <taxon>Eukaryota</taxon>
        <taxon>Viridiplantae</taxon>
        <taxon>Streptophyta</taxon>
        <taxon>Embryophyta</taxon>
        <taxon>Tracheophyta</taxon>
        <taxon>Spermatophyta</taxon>
        <taxon>Magnoliopsida</taxon>
        <taxon>eudicotyledons</taxon>
        <taxon>Gunneridae</taxon>
        <taxon>Pentapetalae</taxon>
        <taxon>rosids</taxon>
        <taxon>malvids</taxon>
        <taxon>Myrtales</taxon>
        <taxon>Lythraceae</taxon>
        <taxon>Trapa</taxon>
    </lineage>
</organism>
<dbReference type="EMBL" id="JAXQNO010000022">
    <property type="protein sequence ID" value="KAK4767036.1"/>
    <property type="molecule type" value="Genomic_DNA"/>
</dbReference>
<dbReference type="PROSITE" id="PS50089">
    <property type="entry name" value="ZF_RING_2"/>
    <property type="match status" value="1"/>
</dbReference>